<dbReference type="OrthoDB" id="192903at2"/>
<evidence type="ECO:0000313" key="2">
    <source>
        <dbReference type="EMBL" id="GAT34006.1"/>
    </source>
</evidence>
<comment type="caution">
    <text evidence="2">The sequence shown here is derived from an EMBL/GenBank/DDBJ whole genome shotgun (WGS) entry which is preliminary data.</text>
</comment>
<gene>
    <name evidence="2" type="ORF">TSACC_22428</name>
</gene>
<proteinExistence type="predicted"/>
<dbReference type="PROSITE" id="PS51352">
    <property type="entry name" value="THIOREDOXIN_2"/>
    <property type="match status" value="1"/>
</dbReference>
<dbReference type="InterPro" id="IPR036249">
    <property type="entry name" value="Thioredoxin-like_sf"/>
</dbReference>
<sequence length="344" mass="38049">MIRPLIPLVAIFLPLVAIADSASEWALILKLDEGPQKKISSITDVRQEARNHLLLQQKTLETFISRYPSDPNVIEAQMKLAAVQAALGNIDENHALVDTAIKSLASLESSPKATAEQAANAGFLKVSLQMQDAGGTDAERRDVIIAAAQDFNNRHPGDRRGPRLLVEAATLCDDTPSRKRELLDQAARETKEASLKQRIADDLHRLDLLGRTPSIKVPLIKGGVLDLATLRGNVVVLIFWSTDSPHSLLWLRDFRIAYESLSKNNLKVVTVGLDRSRQSYESRAKSFPPEWVDSYDSDGWLGALPRSLGINALPSVWILDKKGVVRTINAKSNFAKWIRDLQAE</sequence>
<dbReference type="Proteomes" id="UP000076023">
    <property type="component" value="Unassembled WGS sequence"/>
</dbReference>
<protein>
    <submittedName>
        <fullName evidence="2">Peroxiredoxin</fullName>
    </submittedName>
</protein>
<dbReference type="STRING" id="690879.TSACC_22428"/>
<evidence type="ECO:0000313" key="3">
    <source>
        <dbReference type="Proteomes" id="UP000076023"/>
    </source>
</evidence>
<dbReference type="InterPro" id="IPR012336">
    <property type="entry name" value="Thioredoxin-like_fold"/>
</dbReference>
<dbReference type="SUPFAM" id="SSF52833">
    <property type="entry name" value="Thioredoxin-like"/>
    <property type="match status" value="1"/>
</dbReference>
<reference evidence="3" key="1">
    <citation type="journal article" date="2017" name="Genome Announc.">
        <title>Draft Genome Sequence of Terrimicrobium sacchariphilum NM-5T, a Facultative Anaerobic Soil Bacterium of the Class Spartobacteria.</title>
        <authorList>
            <person name="Qiu Y.L."/>
            <person name="Tourlousse D.M."/>
            <person name="Matsuura N."/>
            <person name="Ohashi A."/>
            <person name="Sekiguchi Y."/>
        </authorList>
    </citation>
    <scope>NUCLEOTIDE SEQUENCE [LARGE SCALE GENOMIC DNA]</scope>
    <source>
        <strain evidence="3">NM-5</strain>
    </source>
</reference>
<evidence type="ECO:0000259" key="1">
    <source>
        <dbReference type="PROSITE" id="PS51352"/>
    </source>
</evidence>
<dbReference type="InParanoid" id="A0A146GBT6"/>
<name>A0A146GBT6_TERSA</name>
<dbReference type="Gene3D" id="3.40.30.10">
    <property type="entry name" value="Glutaredoxin"/>
    <property type="match status" value="1"/>
</dbReference>
<dbReference type="AlphaFoldDB" id="A0A146GBT6"/>
<dbReference type="Pfam" id="PF13905">
    <property type="entry name" value="Thioredoxin_8"/>
    <property type="match status" value="1"/>
</dbReference>
<organism evidence="2 3">
    <name type="scientific">Terrimicrobium sacchariphilum</name>
    <dbReference type="NCBI Taxonomy" id="690879"/>
    <lineage>
        <taxon>Bacteria</taxon>
        <taxon>Pseudomonadati</taxon>
        <taxon>Verrucomicrobiota</taxon>
        <taxon>Terrimicrobiia</taxon>
        <taxon>Terrimicrobiales</taxon>
        <taxon>Terrimicrobiaceae</taxon>
        <taxon>Terrimicrobium</taxon>
    </lineage>
</organism>
<dbReference type="EMBL" id="BDCO01000002">
    <property type="protein sequence ID" value="GAT34006.1"/>
    <property type="molecule type" value="Genomic_DNA"/>
</dbReference>
<dbReference type="InterPro" id="IPR013766">
    <property type="entry name" value="Thioredoxin_domain"/>
</dbReference>
<dbReference type="RefSeq" id="WP_075079683.1">
    <property type="nucleotide sequence ID" value="NZ_BDCO01000002.1"/>
</dbReference>
<keyword evidence="3" id="KW-1185">Reference proteome</keyword>
<accession>A0A146GBT6</accession>
<feature type="domain" description="Thioredoxin" evidence="1">
    <location>
        <begin position="206"/>
        <end position="344"/>
    </location>
</feature>